<dbReference type="InterPro" id="IPR027417">
    <property type="entry name" value="P-loop_NTPase"/>
</dbReference>
<evidence type="ECO:0000256" key="2">
    <source>
        <dbReference type="ARBA" id="ARBA00000711"/>
    </source>
</evidence>
<evidence type="ECO:0000256" key="5">
    <source>
        <dbReference type="ARBA" id="ARBA00004692"/>
    </source>
</evidence>
<evidence type="ECO:0000256" key="16">
    <source>
        <dbReference type="ARBA" id="ARBA00029570"/>
    </source>
</evidence>
<evidence type="ECO:0000256" key="7">
    <source>
        <dbReference type="ARBA" id="ARBA00007490"/>
    </source>
</evidence>
<comment type="pathway">
    <text evidence="5">Cofactor biosynthesis; adenosylcobalamin biosynthesis; adenosylcobalamin from cob(II)yrinate a,c-diamide: step 6/7.</text>
</comment>
<evidence type="ECO:0000256" key="17">
    <source>
        <dbReference type="ARBA" id="ARBA00030571"/>
    </source>
</evidence>
<dbReference type="GO" id="GO:0005524">
    <property type="term" value="F:ATP binding"/>
    <property type="evidence" value="ECO:0007669"/>
    <property type="project" value="UniProtKB-KW"/>
</dbReference>
<dbReference type="Pfam" id="PF12706">
    <property type="entry name" value="Lactamase_B_2"/>
    <property type="match status" value="1"/>
</dbReference>
<dbReference type="AlphaFoldDB" id="A0A652YRE9"/>
<dbReference type="SUPFAM" id="SSF52540">
    <property type="entry name" value="P-loop containing nucleoside triphosphate hydrolases"/>
    <property type="match status" value="1"/>
</dbReference>
<dbReference type="EC" id="2.7.7.62" evidence="9"/>
<dbReference type="CDD" id="cd00544">
    <property type="entry name" value="CobU"/>
    <property type="match status" value="1"/>
</dbReference>
<dbReference type="EMBL" id="VNIQ01000003">
    <property type="protein sequence ID" value="TYQ04883.1"/>
    <property type="molecule type" value="Genomic_DNA"/>
</dbReference>
<accession>A0A652YRE9</accession>
<dbReference type="NCBIfam" id="NF004469">
    <property type="entry name" value="PRK05800.1"/>
    <property type="match status" value="1"/>
</dbReference>
<evidence type="ECO:0000256" key="9">
    <source>
        <dbReference type="ARBA" id="ARBA00012523"/>
    </source>
</evidence>
<dbReference type="InterPro" id="IPR001279">
    <property type="entry name" value="Metallo-B-lactamas"/>
</dbReference>
<keyword evidence="11 19" id="KW-0808">Transferase</keyword>
<evidence type="ECO:0000256" key="6">
    <source>
        <dbReference type="ARBA" id="ARBA00005159"/>
    </source>
</evidence>
<dbReference type="InterPro" id="IPR036866">
    <property type="entry name" value="RibonucZ/Hydroxyglut_hydro"/>
</dbReference>
<dbReference type="UniPathway" id="UPA00148">
    <property type="reaction ID" value="UER00236"/>
</dbReference>
<proteinExistence type="inferred from homology"/>
<evidence type="ECO:0000256" key="13">
    <source>
        <dbReference type="ARBA" id="ARBA00022777"/>
    </source>
</evidence>
<evidence type="ECO:0000256" key="15">
    <source>
        <dbReference type="ARBA" id="ARBA00023134"/>
    </source>
</evidence>
<evidence type="ECO:0000256" key="1">
    <source>
        <dbReference type="ARBA" id="ARBA00000312"/>
    </source>
</evidence>
<keyword evidence="19" id="KW-0548">Nucleotidyltransferase</keyword>
<dbReference type="EC" id="2.7.1.156" evidence="8"/>
<comment type="catalytic activity">
    <reaction evidence="1">
        <text>adenosylcob(III)inamide + ATP = adenosylcob(III)inamide phosphate + ADP + H(+)</text>
        <dbReference type="Rhea" id="RHEA:15769"/>
        <dbReference type="ChEBI" id="CHEBI:2480"/>
        <dbReference type="ChEBI" id="CHEBI:15378"/>
        <dbReference type="ChEBI" id="CHEBI:30616"/>
        <dbReference type="ChEBI" id="CHEBI:58502"/>
        <dbReference type="ChEBI" id="CHEBI:456216"/>
        <dbReference type="EC" id="2.7.1.156"/>
    </reaction>
</comment>
<comment type="similarity">
    <text evidence="7">Belongs to the CobU/CobP family.</text>
</comment>
<keyword evidence="10" id="KW-0169">Cobalamin biosynthesis</keyword>
<evidence type="ECO:0000256" key="3">
    <source>
        <dbReference type="ARBA" id="ARBA00001522"/>
    </source>
</evidence>
<dbReference type="GO" id="GO:0043752">
    <property type="term" value="F:adenosylcobinamide kinase activity"/>
    <property type="evidence" value="ECO:0007669"/>
    <property type="project" value="UniProtKB-EC"/>
</dbReference>
<name>A0A652YRE9_NOCGL</name>
<keyword evidence="13 19" id="KW-0418">Kinase</keyword>
<comment type="function">
    <text evidence="4">Catalyzes ATP-dependent phosphorylation of adenosylcobinamide and addition of GMP to adenosylcobinamide phosphate.</text>
</comment>
<feature type="domain" description="Metallo-beta-lactamase" evidence="18">
    <location>
        <begin position="43"/>
        <end position="219"/>
    </location>
</feature>
<keyword evidence="15" id="KW-0342">GTP-binding</keyword>
<evidence type="ECO:0000256" key="8">
    <source>
        <dbReference type="ARBA" id="ARBA00012016"/>
    </source>
</evidence>
<comment type="catalytic activity">
    <reaction evidence="2">
        <text>adenosylcob(III)inamide phosphate + GTP + H(+) = adenosylcob(III)inamide-GDP + diphosphate</text>
        <dbReference type="Rhea" id="RHEA:22712"/>
        <dbReference type="ChEBI" id="CHEBI:15378"/>
        <dbReference type="ChEBI" id="CHEBI:33019"/>
        <dbReference type="ChEBI" id="CHEBI:37565"/>
        <dbReference type="ChEBI" id="CHEBI:58502"/>
        <dbReference type="ChEBI" id="CHEBI:60487"/>
        <dbReference type="EC" id="2.7.7.62"/>
    </reaction>
</comment>
<reference evidence="19" key="1">
    <citation type="submission" date="2019-07" db="EMBL/GenBank/DDBJ databases">
        <title>Genomic Encyclopedia of Type Strains, Phase IV (KMG-IV): sequencing the most valuable type-strain genomes for metagenomic binning, comparative biology and taxonomic classification.</title>
        <authorList>
            <person name="Goeker M."/>
        </authorList>
    </citation>
    <scope>NUCLEOTIDE SEQUENCE</scope>
    <source>
        <strain evidence="19">DSM 44596</strain>
    </source>
</reference>
<keyword evidence="12" id="KW-0547">Nucleotide-binding</keyword>
<dbReference type="SUPFAM" id="SSF56281">
    <property type="entry name" value="Metallo-hydrolase/oxidoreductase"/>
    <property type="match status" value="1"/>
</dbReference>
<dbReference type="InterPro" id="IPR003203">
    <property type="entry name" value="CobU/CobP"/>
</dbReference>
<dbReference type="GO" id="GO:0005525">
    <property type="term" value="F:GTP binding"/>
    <property type="evidence" value="ECO:0007669"/>
    <property type="project" value="UniProtKB-KW"/>
</dbReference>
<keyword evidence="14" id="KW-0067">ATP-binding</keyword>
<evidence type="ECO:0000259" key="18">
    <source>
        <dbReference type="Pfam" id="PF12706"/>
    </source>
</evidence>
<comment type="catalytic activity">
    <reaction evidence="3">
        <text>adenosylcob(III)inamide + GTP = adenosylcob(III)inamide phosphate + GDP + H(+)</text>
        <dbReference type="Rhea" id="RHEA:15765"/>
        <dbReference type="ChEBI" id="CHEBI:2480"/>
        <dbReference type="ChEBI" id="CHEBI:15378"/>
        <dbReference type="ChEBI" id="CHEBI:37565"/>
        <dbReference type="ChEBI" id="CHEBI:58189"/>
        <dbReference type="ChEBI" id="CHEBI:58502"/>
        <dbReference type="EC" id="2.7.1.156"/>
    </reaction>
</comment>
<evidence type="ECO:0000256" key="10">
    <source>
        <dbReference type="ARBA" id="ARBA00022573"/>
    </source>
</evidence>
<comment type="caution">
    <text evidence="19">The sequence shown here is derived from an EMBL/GenBank/DDBJ whole genome shotgun (WGS) entry which is preliminary data.</text>
</comment>
<dbReference type="PANTHER" id="PTHR34848">
    <property type="match status" value="1"/>
</dbReference>
<evidence type="ECO:0000256" key="11">
    <source>
        <dbReference type="ARBA" id="ARBA00022679"/>
    </source>
</evidence>
<comment type="pathway">
    <text evidence="6">Cofactor biosynthesis; adenosylcobalamin biosynthesis; adenosylcobalamin from cob(II)yrinate a,c-diamide: step 5/7.</text>
</comment>
<sequence length="439" mass="47041">MELLMLGTGAADGWPNPFCECTSCTAALASGTVRGHTAALLDNRILLDCGPEVPRAASRSGRTLAGVEHILLTHSHPDHLGPMALLFRSWADRTEPLQVLGPPDALDLCRDWVGPHDPVTFTPLVAGQSITLGTYDVRALEATHEVPTLLYDITDNAGARVFWATDTGPLAPSTIAELENASFDALFLEETFGFKTDHGTGHHDLPSFARTVATLREIGAVTDRTDIVAVHLGHHNPLAHELSAALEQCGARTVLDGTVLRIGSRAPGRTLVTGGARAGKSTYAEALLSGYRHVTYIATGDPHDDDPDWTERVASHRARRPATWATLETVDVIEILSGSTDPILLDCLGTWLTAQMNRHDAWLDGNTAAVREDIDQLLAAWKSCPVPIIAVTNEVGSGVVPETKSGRLFRDLLGLLNARIADASESVVLMTAGLPTRLR</sequence>
<dbReference type="GO" id="GO:0009236">
    <property type="term" value="P:cobalamin biosynthetic process"/>
    <property type="evidence" value="ECO:0007669"/>
    <property type="project" value="UniProtKB-UniPathway"/>
</dbReference>
<evidence type="ECO:0000256" key="12">
    <source>
        <dbReference type="ARBA" id="ARBA00022741"/>
    </source>
</evidence>
<gene>
    <name evidence="19" type="ORF">FNL38_103234</name>
</gene>
<dbReference type="PANTHER" id="PTHR34848:SF1">
    <property type="entry name" value="BIFUNCTIONAL ADENOSYLCOBALAMIN BIOSYNTHESIS PROTEIN COBU"/>
    <property type="match status" value="1"/>
</dbReference>
<dbReference type="Pfam" id="PF02283">
    <property type="entry name" value="CobU"/>
    <property type="match status" value="1"/>
</dbReference>
<evidence type="ECO:0000313" key="19">
    <source>
        <dbReference type="EMBL" id="TYQ04883.1"/>
    </source>
</evidence>
<evidence type="ECO:0000256" key="14">
    <source>
        <dbReference type="ARBA" id="ARBA00022840"/>
    </source>
</evidence>
<organism evidence="19">
    <name type="scientific">Nocardia globerula</name>
    <dbReference type="NCBI Taxonomy" id="1818"/>
    <lineage>
        <taxon>Bacteria</taxon>
        <taxon>Bacillati</taxon>
        <taxon>Actinomycetota</taxon>
        <taxon>Actinomycetes</taxon>
        <taxon>Mycobacteriales</taxon>
        <taxon>Nocardiaceae</taxon>
        <taxon>Nocardia</taxon>
    </lineage>
</organism>
<dbReference type="Gene3D" id="3.60.15.10">
    <property type="entry name" value="Ribonuclease Z/Hydroxyacylglutathione hydrolase-like"/>
    <property type="match status" value="1"/>
</dbReference>
<evidence type="ECO:0000256" key="4">
    <source>
        <dbReference type="ARBA" id="ARBA00003889"/>
    </source>
</evidence>
<protein>
    <recommendedName>
        <fullName evidence="16">Adenosylcobinamide kinase</fullName>
        <ecNumber evidence="8">2.7.1.156</ecNumber>
        <ecNumber evidence="9">2.7.7.62</ecNumber>
    </recommendedName>
    <alternativeName>
        <fullName evidence="17">Adenosylcobinamide-phosphate guanylyltransferase</fullName>
    </alternativeName>
</protein>
<dbReference type="Gene3D" id="3.40.50.300">
    <property type="entry name" value="P-loop containing nucleotide triphosphate hydrolases"/>
    <property type="match status" value="1"/>
</dbReference>
<dbReference type="GO" id="GO:0008820">
    <property type="term" value="F:cobinamide phosphate guanylyltransferase activity"/>
    <property type="evidence" value="ECO:0007669"/>
    <property type="project" value="UniProtKB-EC"/>
</dbReference>